<organism evidence="1 2">
    <name type="scientific">Galendromus occidentalis</name>
    <name type="common">western predatory mite</name>
    <dbReference type="NCBI Taxonomy" id="34638"/>
    <lineage>
        <taxon>Eukaryota</taxon>
        <taxon>Metazoa</taxon>
        <taxon>Ecdysozoa</taxon>
        <taxon>Arthropoda</taxon>
        <taxon>Chelicerata</taxon>
        <taxon>Arachnida</taxon>
        <taxon>Acari</taxon>
        <taxon>Parasitiformes</taxon>
        <taxon>Mesostigmata</taxon>
        <taxon>Gamasina</taxon>
        <taxon>Phytoseioidea</taxon>
        <taxon>Phytoseiidae</taxon>
        <taxon>Typhlodrominae</taxon>
        <taxon>Galendromus</taxon>
    </lineage>
</organism>
<name>A0AAJ7L5H9_9ACAR</name>
<dbReference type="RefSeq" id="XP_018496430.1">
    <property type="nucleotide sequence ID" value="XM_018640914.1"/>
</dbReference>
<gene>
    <name evidence="2" type="primary">LOC108864732</name>
</gene>
<protein>
    <submittedName>
        <fullName evidence="2">Pollen-specific leucine-rich repeat extensin-like protein 1</fullName>
    </submittedName>
</protein>
<keyword evidence="1" id="KW-1185">Reference proteome</keyword>
<dbReference type="KEGG" id="goe:108864732"/>
<dbReference type="AlphaFoldDB" id="A0AAJ7L5H9"/>
<evidence type="ECO:0000313" key="1">
    <source>
        <dbReference type="Proteomes" id="UP000694867"/>
    </source>
</evidence>
<sequence>MDANFTSHHRAGYVDRISVMMIHFILLALLGAPQVFGATFLRPGPYGAPIPTPYGPAAPVFAPHAPVAYYPPAPAVAAPAPIVAAPHTPYITSYSYASHINHAVPPVHVAPTIYAAPALPRLAPVPVAYGPPVQPLPAFRHDPHHYAGKLPSRHF</sequence>
<accession>A0AAJ7L5H9</accession>
<reference evidence="2" key="1">
    <citation type="submission" date="2025-08" db="UniProtKB">
        <authorList>
            <consortium name="RefSeq"/>
        </authorList>
    </citation>
    <scope>IDENTIFICATION</scope>
</reference>
<dbReference type="Proteomes" id="UP000694867">
    <property type="component" value="Unplaced"/>
</dbReference>
<evidence type="ECO:0000313" key="2">
    <source>
        <dbReference type="RefSeq" id="XP_018496430.1"/>
    </source>
</evidence>
<proteinExistence type="predicted"/>
<dbReference type="GeneID" id="108864732"/>